<reference evidence="2" key="2">
    <citation type="submission" date="2010-03" db="EMBL/GenBank/DDBJ databases">
        <authorList>
            <person name="Pajon A."/>
        </authorList>
    </citation>
    <scope>NUCLEOTIDE SEQUENCE</scope>
    <source>
        <strain evidence="2">Type strain: 18P13</strain>
    </source>
</reference>
<proteinExistence type="predicted"/>
<dbReference type="InterPro" id="IPR002725">
    <property type="entry name" value="YgjP-like_metallopeptidase"/>
</dbReference>
<dbReference type="BioCyc" id="RCHA213810:RUM_RS08795-MONOMER"/>
<organism evidence="2 3">
    <name type="scientific">Ruminococcus champanellensis (strain DSM 18848 / JCM 17042 / KCTC 15320 / 18P13)</name>
    <dbReference type="NCBI Taxonomy" id="213810"/>
    <lineage>
        <taxon>Bacteria</taxon>
        <taxon>Bacillati</taxon>
        <taxon>Bacillota</taxon>
        <taxon>Clostridia</taxon>
        <taxon>Eubacteriales</taxon>
        <taxon>Oscillospiraceae</taxon>
        <taxon>Ruminococcus</taxon>
    </lineage>
</organism>
<dbReference type="Proteomes" id="UP000007054">
    <property type="component" value="Chromosome"/>
</dbReference>
<dbReference type="STRING" id="213810.RUM_18130"/>
<dbReference type="EMBL" id="FP929052">
    <property type="protein sequence ID" value="CBL17867.1"/>
    <property type="molecule type" value="Genomic_DNA"/>
</dbReference>
<sequence length="202" mass="22821">MTKGKVVFAGTFRVESISVPVQLIRSGRKTIGVKVDQKGVVTAQAPYLAKEADILAFLSQHADRIEQYVQRSRMAARQSEDAGRFAAAELEHMAQQAVQVIPQRVAYYARLLGVTYGRITIRNQKSRWGSCSSKGNLNFNCLLMAAPAEVLDSVVAHELCHRKHMDHSKAFYAELYKLFPDYDRCSRWLKEQGVLLMRRMTG</sequence>
<evidence type="ECO:0000313" key="3">
    <source>
        <dbReference type="Proteomes" id="UP000007054"/>
    </source>
</evidence>
<dbReference type="Pfam" id="PF01863">
    <property type="entry name" value="YgjP-like"/>
    <property type="match status" value="1"/>
</dbReference>
<keyword evidence="3" id="KW-1185">Reference proteome</keyword>
<dbReference type="PATRIC" id="fig|213810.4.peg.1709"/>
<protein>
    <submittedName>
        <fullName evidence="2">Predicted metal-dependent hydrolase</fullName>
    </submittedName>
</protein>
<evidence type="ECO:0000259" key="1">
    <source>
        <dbReference type="Pfam" id="PF01863"/>
    </source>
</evidence>
<dbReference type="AlphaFoldDB" id="D4LE22"/>
<feature type="domain" description="YgjP-like metallopeptidase" evidence="1">
    <location>
        <begin position="92"/>
        <end position="191"/>
    </location>
</feature>
<dbReference type="CDD" id="cd07344">
    <property type="entry name" value="M48_yhfN_like"/>
    <property type="match status" value="1"/>
</dbReference>
<dbReference type="GO" id="GO:0016787">
    <property type="term" value="F:hydrolase activity"/>
    <property type="evidence" value="ECO:0007669"/>
    <property type="project" value="UniProtKB-KW"/>
</dbReference>
<dbReference type="PANTHER" id="PTHR30399">
    <property type="entry name" value="UNCHARACTERIZED PROTEIN YGJP"/>
    <property type="match status" value="1"/>
</dbReference>
<dbReference type="Gene3D" id="3.30.2010.10">
    <property type="entry name" value="Metalloproteases ('zincins'), catalytic domain"/>
    <property type="match status" value="1"/>
</dbReference>
<dbReference type="InterPro" id="IPR053136">
    <property type="entry name" value="UTP_pyrophosphatase-like"/>
</dbReference>
<name>D4LE22_RUMC1</name>
<dbReference type="PANTHER" id="PTHR30399:SF1">
    <property type="entry name" value="UTP PYROPHOSPHATASE"/>
    <property type="match status" value="1"/>
</dbReference>
<dbReference type="RefSeq" id="WP_015558773.1">
    <property type="nucleotide sequence ID" value="NC_021039.1"/>
</dbReference>
<dbReference type="HOGENOM" id="CLU_065947_2_2_9"/>
<accession>D4LE22</accession>
<dbReference type="KEGG" id="rch:RUM_18130"/>
<gene>
    <name evidence="2" type="ordered locus">RUM_18130</name>
</gene>
<reference evidence="2" key="1">
    <citation type="submission" date="2010-03" db="EMBL/GenBank/DDBJ databases">
        <title>The genome sequence of Ruminococcus sp. 18P13.</title>
        <authorList>
            <consortium name="metaHIT consortium -- http://www.metahit.eu/"/>
            <person name="Pajon A."/>
            <person name="Turner K."/>
            <person name="Parkhill J."/>
            <person name="Bernalier A."/>
        </authorList>
    </citation>
    <scope>NUCLEOTIDE SEQUENCE [LARGE SCALE GENOMIC DNA]</scope>
    <source>
        <strain evidence="2">Type strain: 18P13</strain>
    </source>
</reference>
<evidence type="ECO:0000313" key="2">
    <source>
        <dbReference type="EMBL" id="CBL17867.1"/>
    </source>
</evidence>
<dbReference type="GeneID" id="83156492"/>
<keyword evidence="2" id="KW-0378">Hydrolase</keyword>